<reference evidence="1 2" key="1">
    <citation type="journal article" date="2022" name="Int. J. Syst. Evol. Microbiol.">
        <title>Pseudomonas aegrilactucae sp. nov. and Pseudomonas morbosilactucae sp. nov., pathogens causing bacterial rot of lettuce in Japan.</title>
        <authorList>
            <person name="Sawada H."/>
            <person name="Fujikawa T."/>
            <person name="Satou M."/>
        </authorList>
    </citation>
    <scope>NUCLEOTIDE SEQUENCE [LARGE SCALE GENOMIC DNA]</scope>
    <source>
        <strain evidence="1 2">MAFF 302046</strain>
    </source>
</reference>
<accession>A0ABT0JHR4</accession>
<name>A0ABT0JHR4_9PSED</name>
<keyword evidence="2" id="KW-1185">Reference proteome</keyword>
<comment type="caution">
    <text evidence="1">The sequence shown here is derived from an EMBL/GenBank/DDBJ whole genome shotgun (WGS) entry which is preliminary data.</text>
</comment>
<sequence length="219" mass="24181">MKLLLIGASGWVGRHVLELALANPRVSVVYAPTRRALPHHPKLIAPITDFQRLDHQAPWWHVDALICTLGTTLKAAGSRPAFRQVDHDYPLAVAQLARRRGTPTYVLNSAIGADAQSRFFYNRVKGELEQELAQVGFDSLTYVRPGVIGGRREEVRPGERVLVTCLKWAAPLLPRRWRLNPPAVIARALLDAAIAQVPGIRVVTSERLIQSASPAPAYT</sequence>
<evidence type="ECO:0000313" key="2">
    <source>
        <dbReference type="Proteomes" id="UP001155163"/>
    </source>
</evidence>
<dbReference type="InterPro" id="IPR036291">
    <property type="entry name" value="NAD(P)-bd_dom_sf"/>
</dbReference>
<dbReference type="EMBL" id="JALQCX010000026">
    <property type="protein sequence ID" value="MCK9815410.1"/>
    <property type="molecule type" value="Genomic_DNA"/>
</dbReference>
<organism evidence="1 2">
    <name type="scientific">Pseudomonas morbosilactucae</name>
    <dbReference type="NCBI Taxonomy" id="2938197"/>
    <lineage>
        <taxon>Bacteria</taxon>
        <taxon>Pseudomonadati</taxon>
        <taxon>Pseudomonadota</taxon>
        <taxon>Gammaproteobacteria</taxon>
        <taxon>Pseudomonadales</taxon>
        <taxon>Pseudomonadaceae</taxon>
        <taxon>Pseudomonas</taxon>
    </lineage>
</organism>
<protein>
    <submittedName>
        <fullName evidence="1">NAD-dependent dehydratase</fullName>
    </submittedName>
</protein>
<proteinExistence type="predicted"/>
<dbReference type="RefSeq" id="WP_268262364.1">
    <property type="nucleotide sequence ID" value="NZ_JALQCX010000026.1"/>
</dbReference>
<reference evidence="1 2" key="2">
    <citation type="journal article" date="2023" name="Plant Pathol.">
        <title>Dismantling and reorganizing Pseudomonas marginalis sensu#lato.</title>
        <authorList>
            <person name="Sawada H."/>
            <person name="Fujikawa T."/>
            <person name="Satou M."/>
        </authorList>
    </citation>
    <scope>NUCLEOTIDE SEQUENCE [LARGE SCALE GENOMIC DNA]</scope>
    <source>
        <strain evidence="1 2">MAFF 302046</strain>
    </source>
</reference>
<dbReference type="PANTHER" id="PTHR14097:SF7">
    <property type="entry name" value="OXIDOREDUCTASE HTATIP2"/>
    <property type="match status" value="1"/>
</dbReference>
<dbReference type="SUPFAM" id="SSF51735">
    <property type="entry name" value="NAD(P)-binding Rossmann-fold domains"/>
    <property type="match status" value="1"/>
</dbReference>
<evidence type="ECO:0000313" key="1">
    <source>
        <dbReference type="EMBL" id="MCK9815410.1"/>
    </source>
</evidence>
<dbReference type="PANTHER" id="PTHR14097">
    <property type="entry name" value="OXIDOREDUCTASE HTATIP2"/>
    <property type="match status" value="1"/>
</dbReference>
<dbReference type="Proteomes" id="UP001155163">
    <property type="component" value="Unassembled WGS sequence"/>
</dbReference>
<dbReference type="Gene3D" id="3.40.50.720">
    <property type="entry name" value="NAD(P)-binding Rossmann-like Domain"/>
    <property type="match status" value="1"/>
</dbReference>
<gene>
    <name evidence="1" type="ORF">M1B35_15045</name>
</gene>